<dbReference type="Gene3D" id="3.40.390.10">
    <property type="entry name" value="Collagenase (Catalytic Domain)"/>
    <property type="match status" value="1"/>
</dbReference>
<accession>A0AAX3EZV7</accession>
<feature type="domain" description="Peptidase M13 C-terminal" evidence="8">
    <location>
        <begin position="437"/>
        <end position="627"/>
    </location>
</feature>
<keyword evidence="6" id="KW-0862">Zinc</keyword>
<proteinExistence type="inferred from homology"/>
<feature type="domain" description="Peptidase M13 N-terminal" evidence="9">
    <location>
        <begin position="6"/>
        <end position="383"/>
    </location>
</feature>
<reference evidence="10" key="1">
    <citation type="submission" date="2022-10" db="EMBL/GenBank/DDBJ databases">
        <authorList>
            <person name="Wei X."/>
        </authorList>
    </citation>
    <scope>NUCLEOTIDE SEQUENCE</scope>
    <source>
        <strain evidence="10">SD2</strain>
    </source>
</reference>
<evidence type="ECO:0000256" key="3">
    <source>
        <dbReference type="ARBA" id="ARBA00022670"/>
    </source>
</evidence>
<dbReference type="PRINTS" id="PR00786">
    <property type="entry name" value="NEPRILYSIN"/>
</dbReference>
<evidence type="ECO:0000256" key="7">
    <source>
        <dbReference type="ARBA" id="ARBA00023049"/>
    </source>
</evidence>
<gene>
    <name evidence="10" type="ORF">OIE46_02695</name>
</gene>
<dbReference type="InterPro" id="IPR042089">
    <property type="entry name" value="Peptidase_M13_dom_2"/>
</dbReference>
<dbReference type="PANTHER" id="PTHR11733">
    <property type="entry name" value="ZINC METALLOPROTEASE FAMILY M13 NEPRILYSIN-RELATED"/>
    <property type="match status" value="1"/>
</dbReference>
<evidence type="ECO:0000256" key="6">
    <source>
        <dbReference type="ARBA" id="ARBA00022833"/>
    </source>
</evidence>
<keyword evidence="4" id="KW-0479">Metal-binding</keyword>
<dbReference type="Gene3D" id="1.10.1380.10">
    <property type="entry name" value="Neutral endopeptidase , domain2"/>
    <property type="match status" value="1"/>
</dbReference>
<dbReference type="PROSITE" id="PS51885">
    <property type="entry name" value="NEPRILYSIN"/>
    <property type="match status" value="1"/>
</dbReference>
<keyword evidence="3" id="KW-0645">Protease</keyword>
<reference evidence="10" key="2">
    <citation type="submission" date="2022-11" db="EMBL/GenBank/DDBJ databases">
        <title>complete genomes of mycoplasma synoviae ZX313 strain and SD2 strain.</title>
        <authorList>
            <person name="Zhong Q."/>
        </authorList>
    </citation>
    <scope>NUCLEOTIDE SEQUENCE</scope>
    <source>
        <strain evidence="10">SD2</strain>
    </source>
</reference>
<evidence type="ECO:0000259" key="8">
    <source>
        <dbReference type="Pfam" id="PF01431"/>
    </source>
</evidence>
<dbReference type="SUPFAM" id="SSF55486">
    <property type="entry name" value="Metalloproteases ('zincins'), catalytic domain"/>
    <property type="match status" value="1"/>
</dbReference>
<comment type="similarity">
    <text evidence="2">Belongs to the peptidase M13 family.</text>
</comment>
<dbReference type="InterPro" id="IPR000718">
    <property type="entry name" value="Peptidase_M13"/>
</dbReference>
<evidence type="ECO:0000259" key="9">
    <source>
        <dbReference type="Pfam" id="PF05649"/>
    </source>
</evidence>
<dbReference type="InterPro" id="IPR018497">
    <property type="entry name" value="Peptidase_M13_C"/>
</dbReference>
<evidence type="ECO:0000256" key="2">
    <source>
        <dbReference type="ARBA" id="ARBA00007357"/>
    </source>
</evidence>
<protein>
    <submittedName>
        <fullName evidence="10">Endopeptidase O</fullName>
    </submittedName>
</protein>
<keyword evidence="5" id="KW-0378">Hydrolase</keyword>
<evidence type="ECO:0000256" key="5">
    <source>
        <dbReference type="ARBA" id="ARBA00022801"/>
    </source>
</evidence>
<dbReference type="InterPro" id="IPR008753">
    <property type="entry name" value="Peptidase_M13_N"/>
</dbReference>
<evidence type="ECO:0000256" key="1">
    <source>
        <dbReference type="ARBA" id="ARBA00001947"/>
    </source>
</evidence>
<dbReference type="AlphaFoldDB" id="A0AAX3EZV7"/>
<dbReference type="InterPro" id="IPR024079">
    <property type="entry name" value="MetalloPept_cat_dom_sf"/>
</dbReference>
<dbReference type="Pfam" id="PF01431">
    <property type="entry name" value="Peptidase_M13"/>
    <property type="match status" value="1"/>
</dbReference>
<dbReference type="GO" id="GO:0046872">
    <property type="term" value="F:metal ion binding"/>
    <property type="evidence" value="ECO:0007669"/>
    <property type="project" value="UniProtKB-KW"/>
</dbReference>
<dbReference type="Proteomes" id="UP001164481">
    <property type="component" value="Chromosome"/>
</dbReference>
<dbReference type="GO" id="GO:0016485">
    <property type="term" value="P:protein processing"/>
    <property type="evidence" value="ECO:0007669"/>
    <property type="project" value="TreeGrafter"/>
</dbReference>
<dbReference type="GO" id="GO:0004222">
    <property type="term" value="F:metalloendopeptidase activity"/>
    <property type="evidence" value="ECO:0007669"/>
    <property type="project" value="InterPro"/>
</dbReference>
<name>A0AAX3EZV7_MYCSY</name>
<dbReference type="CDD" id="cd08662">
    <property type="entry name" value="M13"/>
    <property type="match status" value="1"/>
</dbReference>
<organism evidence="10 11">
    <name type="scientific">Mycoplasmopsis synoviae</name>
    <name type="common">Mycoplasma synoviae</name>
    <dbReference type="NCBI Taxonomy" id="2109"/>
    <lineage>
        <taxon>Bacteria</taxon>
        <taxon>Bacillati</taxon>
        <taxon>Mycoplasmatota</taxon>
        <taxon>Mycoplasmoidales</taxon>
        <taxon>Metamycoplasmataceae</taxon>
        <taxon>Mycoplasmopsis</taxon>
    </lineage>
</organism>
<dbReference type="GO" id="GO:0005886">
    <property type="term" value="C:plasma membrane"/>
    <property type="evidence" value="ECO:0007669"/>
    <property type="project" value="TreeGrafter"/>
</dbReference>
<comment type="cofactor">
    <cofactor evidence="1">
        <name>Zn(2+)</name>
        <dbReference type="ChEBI" id="CHEBI:29105"/>
    </cofactor>
</comment>
<keyword evidence="7" id="KW-0482">Metalloprotease</keyword>
<dbReference type="PANTHER" id="PTHR11733:SF167">
    <property type="entry name" value="FI17812P1-RELATED"/>
    <property type="match status" value="1"/>
</dbReference>
<evidence type="ECO:0000256" key="4">
    <source>
        <dbReference type="ARBA" id="ARBA00022723"/>
    </source>
</evidence>
<dbReference type="RefSeq" id="WP_154221730.1">
    <property type="nucleotide sequence ID" value="NZ_CP034544.1"/>
</dbReference>
<sequence>MKPNLKDDFYGHLNYEWLEKEPIPTDRSNIGSFSIISLEIEKLLVDLSYDWATKAKELPEDKYVKEYVKLYSLVFDVEKRKKDGYAPAKKYLDEILALKNFDDFQKLTLKNEYKYSFLPLEFGVSPDFVDSSHYAFWLGEPALVLPSVESYSSPNATKQLEAWKKMVKTFCHDFGLDKDFSEKLVEKALKFDEALRKVVKTSLEKADYVKFYNPTKPEEIFEKTKRFNTSEMVKSLTDKKVEVVSVTNPRYLDHFSDLYSDDNFENYHAMFFVKNLVDSALLLDEANRHVHFEFSKTMTGVEKIKELKKYAYEFANGFFDIPFGTYYAKKYFGSEAKKDIEDMIKNMISIYKSRLEKNTWMSKETIKKAIVKLNSLDVMIGWPEVFQPYFDHLKIDSSKSLWENNVNIAKVMHDYNFSLYTQKVNNKEWKMSPALVNAYFNAFGNHIVFPAAILNGEFYNLKNSRSENYGGIGAVIAHEISHAFDNNGARFDENGSLKNWWTESDYKEFEKRTQKAIELFDGYQDVYGKVNGKLTVSENIADMGGFSCALEAAQKEKDFDAKKFFEKWASMWKAKYKKETALQLLDTDVHAPVKARANVNLMNTDLFHETYQTSEKDKMYLAPEKRVKIW</sequence>
<evidence type="ECO:0000313" key="10">
    <source>
        <dbReference type="EMBL" id="UZW64263.1"/>
    </source>
</evidence>
<dbReference type="EMBL" id="CP107525">
    <property type="protein sequence ID" value="UZW64263.1"/>
    <property type="molecule type" value="Genomic_DNA"/>
</dbReference>
<dbReference type="Pfam" id="PF05649">
    <property type="entry name" value="Peptidase_M13_N"/>
    <property type="match status" value="1"/>
</dbReference>
<evidence type="ECO:0000313" key="11">
    <source>
        <dbReference type="Proteomes" id="UP001164481"/>
    </source>
</evidence>